<dbReference type="InterPro" id="IPR046342">
    <property type="entry name" value="CBS_dom_sf"/>
</dbReference>
<feature type="transmembrane region" description="Helical" evidence="9">
    <location>
        <begin position="120"/>
        <end position="142"/>
    </location>
</feature>
<dbReference type="InterPro" id="IPR002550">
    <property type="entry name" value="CNNM"/>
</dbReference>
<evidence type="ECO:0000313" key="13">
    <source>
        <dbReference type="Proteomes" id="UP000505210"/>
    </source>
</evidence>
<dbReference type="PROSITE" id="PS51846">
    <property type="entry name" value="CNNM"/>
    <property type="match status" value="1"/>
</dbReference>
<feature type="domain" description="CBS" evidence="10">
    <location>
        <begin position="264"/>
        <end position="321"/>
    </location>
</feature>
<dbReference type="EMBL" id="CP053661">
    <property type="protein sequence ID" value="QKD84365.1"/>
    <property type="molecule type" value="Genomic_DNA"/>
</dbReference>
<evidence type="ECO:0000256" key="9">
    <source>
        <dbReference type="SAM" id="Phobius"/>
    </source>
</evidence>
<dbReference type="GO" id="GO:0005886">
    <property type="term" value="C:plasma membrane"/>
    <property type="evidence" value="ECO:0007669"/>
    <property type="project" value="TreeGrafter"/>
</dbReference>
<dbReference type="PANTHER" id="PTHR22777">
    <property type="entry name" value="HEMOLYSIN-RELATED"/>
    <property type="match status" value="1"/>
</dbReference>
<dbReference type="PANTHER" id="PTHR22777:SF4">
    <property type="entry name" value="UPF0053 PROTEIN SLL1254"/>
    <property type="match status" value="1"/>
</dbReference>
<proteinExistence type="predicted"/>
<evidence type="ECO:0000256" key="6">
    <source>
        <dbReference type="ARBA" id="ARBA00023136"/>
    </source>
</evidence>
<evidence type="ECO:0000256" key="3">
    <source>
        <dbReference type="ARBA" id="ARBA00022737"/>
    </source>
</evidence>
<comment type="subcellular location">
    <subcellularLocation>
        <location evidence="1">Membrane</location>
        <topology evidence="1">Multi-pass membrane protein</topology>
    </subcellularLocation>
</comment>
<dbReference type="InterPro" id="IPR000644">
    <property type="entry name" value="CBS_dom"/>
</dbReference>
<dbReference type="CDD" id="cd04590">
    <property type="entry name" value="CBS_pair_CorC_HlyC_assoc"/>
    <property type="match status" value="1"/>
</dbReference>
<keyword evidence="2 8" id="KW-0812">Transmembrane</keyword>
<evidence type="ECO:0000256" key="7">
    <source>
        <dbReference type="PROSITE-ProRule" id="PRU00703"/>
    </source>
</evidence>
<name>A0A6M8BPY2_9CYAN</name>
<dbReference type="InterPro" id="IPR044751">
    <property type="entry name" value="Ion_transp-like_CBS"/>
</dbReference>
<evidence type="ECO:0000259" key="11">
    <source>
        <dbReference type="PROSITE" id="PS51846"/>
    </source>
</evidence>
<reference evidence="12 13" key="1">
    <citation type="submission" date="2020-05" db="EMBL/GenBank/DDBJ databases">
        <title>Complete genome sequence of of a novel Thermoleptolyngbya strain isolated from hot springs of Ganzi, Sichuan China.</title>
        <authorList>
            <person name="Tang J."/>
            <person name="Daroch M."/>
            <person name="Li L."/>
            <person name="Waleron K."/>
            <person name="Waleron M."/>
            <person name="Waleron M."/>
        </authorList>
    </citation>
    <scope>NUCLEOTIDE SEQUENCE [LARGE SCALE GENOMIC DNA]</scope>
    <source>
        <strain evidence="12 13">PKUAC-SCTA183</strain>
    </source>
</reference>
<evidence type="ECO:0000256" key="2">
    <source>
        <dbReference type="ARBA" id="ARBA00022692"/>
    </source>
</evidence>
<evidence type="ECO:0000256" key="8">
    <source>
        <dbReference type="PROSITE-ProRule" id="PRU01193"/>
    </source>
</evidence>
<evidence type="ECO:0000256" key="4">
    <source>
        <dbReference type="ARBA" id="ARBA00022989"/>
    </source>
</evidence>
<sequence>MLPLLTVTLFVICGSALCSCTEAALLSMPILKVRQLAQSSNRASAKALLAIREKMNRPIATLVIFNNLFNILGSIVIGSLAASVLNSAMIGVFSGVLTFLIIIFGEILPKTIGERNAESISLLVAIPLTLLTRVFTPVVLLLEKVTAPFVSGNHRPTTNEAEIQLLTTIGRDEGVIEDDEAEMIRRVFALNDATAGKLMTPRVAITYLEGEQTLEACKPDIIDSQHNRLLVIGETIDDVLGIALRHELLTALIEGRGDRPISSFVRKAWFVPTSLRADRLLRSFQTSREHLAVVVDEYGGVAGVITLEDVLEVITGEIVDETDYIIDMQDVARRRRARILNENPSLLD</sequence>
<evidence type="ECO:0000259" key="10">
    <source>
        <dbReference type="PROSITE" id="PS51371"/>
    </source>
</evidence>
<dbReference type="Pfam" id="PF00571">
    <property type="entry name" value="CBS"/>
    <property type="match status" value="1"/>
</dbReference>
<dbReference type="Gene3D" id="3.10.580.10">
    <property type="entry name" value="CBS-domain"/>
    <property type="match status" value="1"/>
</dbReference>
<organism evidence="12 13">
    <name type="scientific">Thermoleptolyngbya sichuanensis A183</name>
    <dbReference type="NCBI Taxonomy" id="2737172"/>
    <lineage>
        <taxon>Bacteria</taxon>
        <taxon>Bacillati</taxon>
        <taxon>Cyanobacteriota</taxon>
        <taxon>Cyanophyceae</taxon>
        <taxon>Oculatellales</taxon>
        <taxon>Oculatellaceae</taxon>
        <taxon>Thermoleptolyngbya</taxon>
        <taxon>Thermoleptolyngbya sichuanensis</taxon>
    </lineage>
</organism>
<feature type="transmembrane region" description="Helical" evidence="9">
    <location>
        <begin position="59"/>
        <end position="81"/>
    </location>
</feature>
<feature type="domain" description="CNNM transmembrane" evidence="11">
    <location>
        <begin position="1"/>
        <end position="180"/>
    </location>
</feature>
<keyword evidence="4 8" id="KW-1133">Transmembrane helix</keyword>
<protein>
    <submittedName>
        <fullName evidence="12">HlyC/CorC family transporter</fullName>
    </submittedName>
</protein>
<feature type="transmembrane region" description="Helical" evidence="9">
    <location>
        <begin position="88"/>
        <end position="108"/>
    </location>
</feature>
<keyword evidence="5 7" id="KW-0129">CBS domain</keyword>
<gene>
    <name evidence="12" type="ORF">HPC62_21240</name>
</gene>
<keyword evidence="3" id="KW-0677">Repeat</keyword>
<dbReference type="AlphaFoldDB" id="A0A6M8BPY2"/>
<dbReference type="KEGG" id="theu:HPC62_21240"/>
<keyword evidence="6 8" id="KW-0472">Membrane</keyword>
<dbReference type="Proteomes" id="UP000505210">
    <property type="component" value="Chromosome"/>
</dbReference>
<keyword evidence="13" id="KW-1185">Reference proteome</keyword>
<dbReference type="RefSeq" id="WP_172358406.1">
    <property type="nucleotide sequence ID" value="NZ_CP053661.1"/>
</dbReference>
<dbReference type="PROSITE" id="PS51371">
    <property type="entry name" value="CBS"/>
    <property type="match status" value="1"/>
</dbReference>
<dbReference type="Pfam" id="PF01595">
    <property type="entry name" value="CNNM"/>
    <property type="match status" value="1"/>
</dbReference>
<dbReference type="FunFam" id="3.10.580.10:FF:000002">
    <property type="entry name" value="Magnesium/cobalt efflux protein CorC"/>
    <property type="match status" value="1"/>
</dbReference>
<evidence type="ECO:0000256" key="5">
    <source>
        <dbReference type="ARBA" id="ARBA00023122"/>
    </source>
</evidence>
<accession>A0A6M8BPY2</accession>
<evidence type="ECO:0000256" key="1">
    <source>
        <dbReference type="ARBA" id="ARBA00004141"/>
    </source>
</evidence>
<evidence type="ECO:0000313" key="12">
    <source>
        <dbReference type="EMBL" id="QKD84365.1"/>
    </source>
</evidence>
<dbReference type="SUPFAM" id="SSF54631">
    <property type="entry name" value="CBS-domain pair"/>
    <property type="match status" value="1"/>
</dbReference>